<accession>A0ABX6EV62</accession>
<comment type="similarity">
    <text evidence="1 4">Belongs to the short-chain dehydrogenases/reductases (SDR) family.</text>
</comment>
<dbReference type="Pfam" id="PF00106">
    <property type="entry name" value="adh_short"/>
    <property type="match status" value="1"/>
</dbReference>
<gene>
    <name evidence="5" type="primary">NRE1</name>
    <name evidence="5" type="ORF">FIM1_2822</name>
</gene>
<dbReference type="CDD" id="cd05367">
    <property type="entry name" value="SPR-like_SDR_c"/>
    <property type="match status" value="1"/>
</dbReference>
<dbReference type="PRINTS" id="PR00081">
    <property type="entry name" value="GDHRDH"/>
</dbReference>
<reference evidence="5 6" key="2">
    <citation type="submission" date="2019-11" db="EMBL/GenBank/DDBJ databases">
        <authorList>
            <person name="Lu H."/>
        </authorList>
    </citation>
    <scope>NUCLEOTIDE SEQUENCE [LARGE SCALE GENOMIC DNA]</scope>
    <source>
        <strain evidence="5 6">FIM1</strain>
    </source>
</reference>
<name>A0ABX6EV62_KLUMA</name>
<dbReference type="InterPro" id="IPR002347">
    <property type="entry name" value="SDR_fam"/>
</dbReference>
<dbReference type="PANTHER" id="PTHR43008">
    <property type="entry name" value="BENZIL REDUCTASE"/>
    <property type="match status" value="1"/>
</dbReference>
<keyword evidence="2" id="KW-0521">NADP</keyword>
<protein>
    <submittedName>
        <fullName evidence="5">Oxidoreductase YIR035C</fullName>
    </submittedName>
</protein>
<organism evidence="5 6">
    <name type="scientific">Kluyveromyces marxianus</name>
    <name type="common">Yeast</name>
    <name type="synonym">Candida kefyr</name>
    <dbReference type="NCBI Taxonomy" id="4911"/>
    <lineage>
        <taxon>Eukaryota</taxon>
        <taxon>Fungi</taxon>
        <taxon>Dikarya</taxon>
        <taxon>Ascomycota</taxon>
        <taxon>Saccharomycotina</taxon>
        <taxon>Saccharomycetes</taxon>
        <taxon>Saccharomycetales</taxon>
        <taxon>Saccharomycetaceae</taxon>
        <taxon>Kluyveromyces</taxon>
    </lineage>
</organism>
<reference evidence="5 6" key="1">
    <citation type="submission" date="2016-03" db="EMBL/GenBank/DDBJ databases">
        <title>How can Kluyveromyces marxianus grow so fast - potential evolutionary course in Saccharomyces Complex revealed by comparative genomics.</title>
        <authorList>
            <person name="Mo W."/>
            <person name="Lu W."/>
            <person name="Yang X."/>
            <person name="Qi J."/>
            <person name="Lv H."/>
        </authorList>
    </citation>
    <scope>NUCLEOTIDE SEQUENCE [LARGE SCALE GENOMIC DNA]</scope>
    <source>
        <strain evidence="5 6">FIM1</strain>
    </source>
</reference>
<evidence type="ECO:0000256" key="2">
    <source>
        <dbReference type="ARBA" id="ARBA00022857"/>
    </source>
</evidence>
<dbReference type="PANTHER" id="PTHR43008:SF8">
    <property type="entry name" value="BENZIL REDUCTASE ((S)-BENZOIN FORMING) IRC24"/>
    <property type="match status" value="1"/>
</dbReference>
<dbReference type="PROSITE" id="PS00061">
    <property type="entry name" value="ADH_SHORT"/>
    <property type="match status" value="1"/>
</dbReference>
<dbReference type="PRINTS" id="PR00080">
    <property type="entry name" value="SDRFAMILY"/>
</dbReference>
<proteinExistence type="inferred from homology"/>
<sequence>MSKVYLVTGVSRGIGSCIVKKLCSLESTKAVIGIARSQEKLEELKVFYKGKFDYWCGDVSDETTIENAVIFVKDKYKRLDGIVANAGVLDPVEDVNNIHVSQWKKLFDINYFSVVCLVGHALPLLKESHGNIVFVSSSASVETYYAWGAYGSSKAALNYFAKTIAFEEKEVSAISVAPGIVRTQMQEDIREKFGPKGMTKDALKQFVDLHENDQLVSPDVPASVYANLVSRGIPSEINGAYFDYNDEKLASFA</sequence>
<evidence type="ECO:0000256" key="4">
    <source>
        <dbReference type="RuleBase" id="RU000363"/>
    </source>
</evidence>
<dbReference type="InterPro" id="IPR036291">
    <property type="entry name" value="NAD(P)-bd_dom_sf"/>
</dbReference>
<keyword evidence="6" id="KW-1185">Reference proteome</keyword>
<dbReference type="SUPFAM" id="SSF51735">
    <property type="entry name" value="NAD(P)-binding Rossmann-fold domains"/>
    <property type="match status" value="1"/>
</dbReference>
<dbReference type="Proteomes" id="UP000422736">
    <property type="component" value="Chromosome 4"/>
</dbReference>
<keyword evidence="3" id="KW-0560">Oxidoreductase</keyword>
<evidence type="ECO:0000256" key="3">
    <source>
        <dbReference type="ARBA" id="ARBA00023002"/>
    </source>
</evidence>
<dbReference type="EMBL" id="CP015057">
    <property type="protein sequence ID" value="QGN16121.1"/>
    <property type="molecule type" value="Genomic_DNA"/>
</dbReference>
<evidence type="ECO:0000313" key="5">
    <source>
        <dbReference type="EMBL" id="QGN16121.1"/>
    </source>
</evidence>
<evidence type="ECO:0000313" key="6">
    <source>
        <dbReference type="Proteomes" id="UP000422736"/>
    </source>
</evidence>
<dbReference type="InterPro" id="IPR020904">
    <property type="entry name" value="Sc_DH/Rdtase_CS"/>
</dbReference>
<dbReference type="Gene3D" id="3.40.50.720">
    <property type="entry name" value="NAD(P)-binding Rossmann-like Domain"/>
    <property type="match status" value="1"/>
</dbReference>
<evidence type="ECO:0000256" key="1">
    <source>
        <dbReference type="ARBA" id="ARBA00006484"/>
    </source>
</evidence>